<dbReference type="InterPro" id="IPR022803">
    <property type="entry name" value="Ribosomal_uL5_dom_sf"/>
</dbReference>
<keyword evidence="3 5" id="KW-0689">Ribosomal protein</keyword>
<accession>A0A166MXA6</accession>
<dbReference type="OrthoDB" id="1734943at2759"/>
<comment type="similarity">
    <text evidence="2">Belongs to the universal ribosomal protein uL5 family.</text>
</comment>
<gene>
    <name evidence="5" type="ORF">FIBSPDRAFT_1011743</name>
</gene>
<protein>
    <submittedName>
        <fullName evidence="5">Ribosomal protein L5</fullName>
    </submittedName>
</protein>
<dbReference type="GO" id="GO:0003735">
    <property type="term" value="F:structural constituent of ribosome"/>
    <property type="evidence" value="ECO:0007669"/>
    <property type="project" value="InterPro"/>
</dbReference>
<dbReference type="InterPro" id="IPR020929">
    <property type="entry name" value="Ribosomal_uL5_CS"/>
</dbReference>
<dbReference type="PROSITE" id="PS00358">
    <property type="entry name" value="RIBOSOMAL_L5"/>
    <property type="match status" value="1"/>
</dbReference>
<name>A0A166MXA6_9AGAM</name>
<reference evidence="5" key="1">
    <citation type="journal article" date="2016" name="Mol. Biol. Evol.">
        <title>Comparative Genomics of Early-Diverging Mushroom-Forming Fungi Provides Insights into the Origins of Lignocellulose Decay Capabilities.</title>
        <authorList>
            <person name="Nagy L.G."/>
            <person name="Riley R."/>
            <person name="Tritt A."/>
            <person name="Adam C."/>
            <person name="Daum C."/>
            <person name="Floudas D."/>
            <person name="Sun H."/>
            <person name="Yadav J.S."/>
            <person name="Pangilinan J."/>
            <person name="Larsson K.H."/>
            <person name="Matsuura K."/>
            <person name="Barry K."/>
            <person name="Labutti K."/>
            <person name="Kuo R."/>
            <person name="Ohm R.A."/>
            <person name="Bhattacharya S.S."/>
            <person name="Shirouzu T."/>
            <person name="Yoshinaga Y."/>
            <person name="Martin F.M."/>
            <person name="Grigoriev I.V."/>
            <person name="Hibbett D.S."/>
        </authorList>
    </citation>
    <scope>NUCLEOTIDE SEQUENCE [LARGE SCALE GENOMIC DNA]</scope>
    <source>
        <strain evidence="5">CBS 109695</strain>
    </source>
</reference>
<dbReference type="EMBL" id="KV417526">
    <property type="protein sequence ID" value="KZP24423.1"/>
    <property type="molecule type" value="Genomic_DNA"/>
</dbReference>
<dbReference type="STRING" id="436010.A0A166MXA6"/>
<dbReference type="GO" id="GO:1990904">
    <property type="term" value="C:ribonucleoprotein complex"/>
    <property type="evidence" value="ECO:0007669"/>
    <property type="project" value="UniProtKB-KW"/>
</dbReference>
<organism evidence="5">
    <name type="scientific">Athelia psychrophila</name>
    <dbReference type="NCBI Taxonomy" id="1759441"/>
    <lineage>
        <taxon>Eukaryota</taxon>
        <taxon>Fungi</taxon>
        <taxon>Dikarya</taxon>
        <taxon>Basidiomycota</taxon>
        <taxon>Agaricomycotina</taxon>
        <taxon>Agaricomycetes</taxon>
        <taxon>Agaricomycetidae</taxon>
        <taxon>Atheliales</taxon>
        <taxon>Atheliaceae</taxon>
        <taxon>Athelia</taxon>
    </lineage>
</organism>
<comment type="function">
    <text evidence="1">Component of the ribosome, a large ribonucleoprotein complex responsible for the synthesis of proteins in the cell. The small ribosomal subunit (SSU) binds messenger RNAs (mRNAs) and translates the encoded message by selecting cognate aminoacyl-transfer RNA (tRNA) molecules. The large subunit (LSU) contains the ribosomal catalytic site termed the peptidyl transferase center (PTC), which catalyzes the formation of peptide bonds, thereby polymerizing the amino acids delivered by tRNAs into a polypeptide chain. The nascent polypeptides leave the ribosome through a tunnel in the LSU and interact with protein factors that function in enzymatic processing, targeting, and the membrane insertion of nascent chains at the exit of the ribosomal tunnel.</text>
</comment>
<evidence type="ECO:0000256" key="3">
    <source>
        <dbReference type="ARBA" id="ARBA00022980"/>
    </source>
</evidence>
<dbReference type="GO" id="GO:0006412">
    <property type="term" value="P:translation"/>
    <property type="evidence" value="ECO:0007669"/>
    <property type="project" value="InterPro"/>
</dbReference>
<dbReference type="Gene3D" id="3.30.1440.10">
    <property type="match status" value="1"/>
</dbReference>
<dbReference type="GO" id="GO:0005840">
    <property type="term" value="C:ribosome"/>
    <property type="evidence" value="ECO:0007669"/>
    <property type="project" value="UniProtKB-KW"/>
</dbReference>
<evidence type="ECO:0000256" key="1">
    <source>
        <dbReference type="ARBA" id="ARBA00004021"/>
    </source>
</evidence>
<proteinExistence type="inferred from homology"/>
<evidence type="ECO:0000256" key="4">
    <source>
        <dbReference type="ARBA" id="ARBA00023274"/>
    </source>
</evidence>
<evidence type="ECO:0000256" key="2">
    <source>
        <dbReference type="ARBA" id="ARBA00008553"/>
    </source>
</evidence>
<dbReference type="AlphaFoldDB" id="A0A166MXA6"/>
<dbReference type="SUPFAM" id="SSF55282">
    <property type="entry name" value="RL5-like"/>
    <property type="match status" value="1"/>
</dbReference>
<sequence length="89" mass="10011">MLIRRASHPASKVLGQLTGQIPVTSEARYTVHSFSIRRNEKIAVHITICGPKAEKILGRELKAKEYELRNFLETGNFGFCVQKHIDSSS</sequence>
<dbReference type="PANTHER" id="PTHR11994">
    <property type="entry name" value="60S RIBOSOMAL PROTEIN L11-RELATED"/>
    <property type="match status" value="1"/>
</dbReference>
<evidence type="ECO:0000313" key="5">
    <source>
        <dbReference type="EMBL" id="KZP24423.1"/>
    </source>
</evidence>
<keyword evidence="4" id="KW-0687">Ribonucleoprotein</keyword>
<dbReference type="InterPro" id="IPR002132">
    <property type="entry name" value="Ribosomal_uL5"/>
</dbReference>